<dbReference type="AlphaFoldDB" id="A0A940WN24"/>
<feature type="compositionally biased region" description="Gly residues" evidence="1">
    <location>
        <begin position="119"/>
        <end position="133"/>
    </location>
</feature>
<protein>
    <submittedName>
        <fullName evidence="2">Uncharacterized protein</fullName>
    </submittedName>
</protein>
<accession>A0A940WN24</accession>
<proteinExistence type="predicted"/>
<keyword evidence="3" id="KW-1185">Reference proteome</keyword>
<gene>
    <name evidence="2" type="ORF">JOL79_11530</name>
</gene>
<sequence>MTNPLSSDDLMRQAGARWCEEHKRWECTKRSKRRPGDHCHASAIRGTKVCRNHGGQSTELLKAKGEAVTAWSALSGRPVISHTEAVLGMLQMSWLRAHLYASLLERQFTTAQDQDAAGGPAGLGGGDPELGPGAGLVGHTHGAVKDIGIYVTGEAARALTTLEGQERDRVVRYAKTAHDMGIAEAQVRLAEQTGQQLAEVIRRTADALLLAVVGLVAETAGREGAVGERLAAALDNAVRAAWPGWLSQIVPQQIAAVTSGGEA</sequence>
<dbReference type="EMBL" id="JAFCNB010000005">
    <property type="protein sequence ID" value="MBP2704445.1"/>
    <property type="molecule type" value="Genomic_DNA"/>
</dbReference>
<evidence type="ECO:0000313" key="2">
    <source>
        <dbReference type="EMBL" id="MBP2704445.1"/>
    </source>
</evidence>
<evidence type="ECO:0000313" key="3">
    <source>
        <dbReference type="Proteomes" id="UP000674234"/>
    </source>
</evidence>
<feature type="region of interest" description="Disordered" evidence="1">
    <location>
        <begin position="114"/>
        <end position="133"/>
    </location>
</feature>
<organism evidence="2 3">
    <name type="scientific">Microbispora oryzae</name>
    <dbReference type="NCBI Taxonomy" id="2806554"/>
    <lineage>
        <taxon>Bacteria</taxon>
        <taxon>Bacillati</taxon>
        <taxon>Actinomycetota</taxon>
        <taxon>Actinomycetes</taxon>
        <taxon>Streptosporangiales</taxon>
        <taxon>Streptosporangiaceae</taxon>
        <taxon>Microbispora</taxon>
    </lineage>
</organism>
<reference evidence="2" key="1">
    <citation type="submission" date="2021-02" db="EMBL/GenBank/DDBJ databases">
        <title>Draft genome sequence of Microbispora sp. RL4-1S isolated from rice leaves in Thailand.</title>
        <authorList>
            <person name="Muangham S."/>
            <person name="Duangmal K."/>
        </authorList>
    </citation>
    <scope>NUCLEOTIDE SEQUENCE</scope>
    <source>
        <strain evidence="2">RL4-1S</strain>
    </source>
</reference>
<dbReference type="RefSeq" id="WP_210155750.1">
    <property type="nucleotide sequence ID" value="NZ_JAFCNB010000005.1"/>
</dbReference>
<dbReference type="Proteomes" id="UP000674234">
    <property type="component" value="Unassembled WGS sequence"/>
</dbReference>
<evidence type="ECO:0000256" key="1">
    <source>
        <dbReference type="SAM" id="MobiDB-lite"/>
    </source>
</evidence>
<name>A0A940WN24_9ACTN</name>
<comment type="caution">
    <text evidence="2">The sequence shown here is derived from an EMBL/GenBank/DDBJ whole genome shotgun (WGS) entry which is preliminary data.</text>
</comment>